<sequence length="234" mass="26309">MFNNYPDQNESSLCGPATFLYALLKDRPDLYSKYIKDLWNVGKAILGSLEITPSQGCRHPTNYTSSDGQTRVPAIDWISMASLRDDMNFFDYSSPDEEFSGITMPSAIVEWATGVGSKIIFNNMSLGALAKYMIIEISNYVSSENHVAVLVNDGLLKGYPSKGPTHWIMWDSKIISVSTELPVDENTPDTDLVDLSVFSWGEVKKMSSFRINRTRSFKEFCGYIYGAVVFEKIR</sequence>
<proteinExistence type="predicted"/>
<dbReference type="EMBL" id="AAILSQ010000031">
    <property type="protein sequence ID" value="ECF6053808.1"/>
    <property type="molecule type" value="Genomic_DNA"/>
</dbReference>
<gene>
    <name evidence="1" type="ORF">FNN84_21765</name>
</gene>
<accession>A0A5Y2S6N1</accession>
<dbReference type="AlphaFoldDB" id="A0A5Y2S6N1"/>
<name>A0A5Y2S6N1_SALER</name>
<dbReference type="Proteomes" id="UP000839746">
    <property type="component" value="Unassembled WGS sequence"/>
</dbReference>
<evidence type="ECO:0008006" key="2">
    <source>
        <dbReference type="Google" id="ProtNLM"/>
    </source>
</evidence>
<comment type="caution">
    <text evidence="1">The sequence shown here is derived from an EMBL/GenBank/DDBJ whole genome shotgun (WGS) entry which is preliminary data.</text>
</comment>
<evidence type="ECO:0000313" key="1">
    <source>
        <dbReference type="EMBL" id="ECF6053808.1"/>
    </source>
</evidence>
<reference evidence="1" key="1">
    <citation type="submission" date="2019-07" db="EMBL/GenBank/DDBJ databases">
        <authorList>
            <person name="Ashton P.M."/>
            <person name="Dallman T."/>
            <person name="Nair S."/>
            <person name="De Pinna E."/>
            <person name="Peters T."/>
            <person name="Grant K."/>
        </authorList>
    </citation>
    <scope>NUCLEOTIDE SEQUENCE [LARGE SCALE GENOMIC DNA]</scope>
    <source>
        <strain evidence="1">107213</strain>
    </source>
</reference>
<protein>
    <recommendedName>
        <fullName evidence="2">Peptidase C39-like domain-containing protein</fullName>
    </recommendedName>
</protein>
<organism evidence="1">
    <name type="scientific">Salmonella enterica subsp. salamae</name>
    <dbReference type="NCBI Taxonomy" id="59202"/>
    <lineage>
        <taxon>Bacteria</taxon>
        <taxon>Pseudomonadati</taxon>
        <taxon>Pseudomonadota</taxon>
        <taxon>Gammaproteobacteria</taxon>
        <taxon>Enterobacterales</taxon>
        <taxon>Enterobacteriaceae</taxon>
        <taxon>Salmonella</taxon>
    </lineage>
</organism>